<evidence type="ECO:0000256" key="8">
    <source>
        <dbReference type="SAM" id="Phobius"/>
    </source>
</evidence>
<dbReference type="Gene3D" id="1.20.1250.20">
    <property type="entry name" value="MFS general substrate transporter like domains"/>
    <property type="match status" value="2"/>
</dbReference>
<feature type="domain" description="Major facilitator superfamily associated" evidence="9">
    <location>
        <begin position="9"/>
        <end position="351"/>
    </location>
</feature>
<organism evidence="10 11">
    <name type="scientific">Paramagnetospirillum magnetotacticum MS-1</name>
    <dbReference type="NCBI Taxonomy" id="272627"/>
    <lineage>
        <taxon>Bacteria</taxon>
        <taxon>Pseudomonadati</taxon>
        <taxon>Pseudomonadota</taxon>
        <taxon>Alphaproteobacteria</taxon>
        <taxon>Rhodospirillales</taxon>
        <taxon>Magnetospirillaceae</taxon>
        <taxon>Paramagnetospirillum</taxon>
    </lineage>
</organism>
<feature type="transmembrane region" description="Helical" evidence="8">
    <location>
        <begin position="158"/>
        <end position="176"/>
    </location>
</feature>
<feature type="transmembrane region" description="Helical" evidence="8">
    <location>
        <begin position="357"/>
        <end position="375"/>
    </location>
</feature>
<feature type="transmembrane region" description="Helical" evidence="8">
    <location>
        <begin position="326"/>
        <end position="345"/>
    </location>
</feature>
<dbReference type="RefSeq" id="WP_009867216.1">
    <property type="nucleotide sequence ID" value="NZ_JXSL01000027.1"/>
</dbReference>
<comment type="subcellular location">
    <subcellularLocation>
        <location evidence="1">Cell inner membrane</location>
        <topology evidence="1">Multi-pass membrane protein</topology>
    </subcellularLocation>
</comment>
<feature type="transmembrane region" description="Helical" evidence="8">
    <location>
        <begin position="235"/>
        <end position="255"/>
    </location>
</feature>
<dbReference type="InterPro" id="IPR036259">
    <property type="entry name" value="MFS_trans_sf"/>
</dbReference>
<dbReference type="GO" id="GO:0005886">
    <property type="term" value="C:plasma membrane"/>
    <property type="evidence" value="ECO:0007669"/>
    <property type="project" value="UniProtKB-SubCell"/>
</dbReference>
<evidence type="ECO:0000313" key="11">
    <source>
        <dbReference type="Proteomes" id="UP000031971"/>
    </source>
</evidence>
<dbReference type="STRING" id="272627.CCC_02417"/>
<dbReference type="OrthoDB" id="9150135at2"/>
<evidence type="ECO:0000256" key="1">
    <source>
        <dbReference type="ARBA" id="ARBA00004429"/>
    </source>
</evidence>
<feature type="transmembrane region" description="Helical" evidence="8">
    <location>
        <begin position="262"/>
        <end position="281"/>
    </location>
</feature>
<evidence type="ECO:0000256" key="4">
    <source>
        <dbReference type="ARBA" id="ARBA00022519"/>
    </source>
</evidence>
<dbReference type="SUPFAM" id="SSF103473">
    <property type="entry name" value="MFS general substrate transporter"/>
    <property type="match status" value="1"/>
</dbReference>
<evidence type="ECO:0000256" key="3">
    <source>
        <dbReference type="ARBA" id="ARBA00022475"/>
    </source>
</evidence>
<feature type="transmembrane region" description="Helical" evidence="8">
    <location>
        <begin position="287"/>
        <end position="314"/>
    </location>
</feature>
<keyword evidence="6 8" id="KW-1133">Transmembrane helix</keyword>
<dbReference type="PANTHER" id="PTHR23522">
    <property type="entry name" value="BLL5896 PROTEIN"/>
    <property type="match status" value="1"/>
</dbReference>
<feature type="transmembrane region" description="Helical" evidence="8">
    <location>
        <begin position="73"/>
        <end position="91"/>
    </location>
</feature>
<feature type="transmembrane region" description="Helical" evidence="8">
    <location>
        <begin position="42"/>
        <end position="61"/>
    </location>
</feature>
<keyword evidence="11" id="KW-1185">Reference proteome</keyword>
<keyword evidence="5 8" id="KW-0812">Transmembrane</keyword>
<keyword evidence="4" id="KW-0997">Cell inner membrane</keyword>
<evidence type="ECO:0000256" key="5">
    <source>
        <dbReference type="ARBA" id="ARBA00022692"/>
    </source>
</evidence>
<dbReference type="Pfam" id="PF12832">
    <property type="entry name" value="MFS_1_like"/>
    <property type="match status" value="1"/>
</dbReference>
<name>A0A0C2UBU7_PARME</name>
<dbReference type="PIRSF" id="PIRSF004925">
    <property type="entry name" value="HcaT"/>
    <property type="match status" value="1"/>
</dbReference>
<dbReference type="AlphaFoldDB" id="A0A0C2UBU7"/>
<proteinExistence type="predicted"/>
<keyword evidence="3" id="KW-1003">Cell membrane</keyword>
<evidence type="ECO:0000256" key="6">
    <source>
        <dbReference type="ARBA" id="ARBA00022989"/>
    </source>
</evidence>
<evidence type="ECO:0000259" key="9">
    <source>
        <dbReference type="Pfam" id="PF12832"/>
    </source>
</evidence>
<comment type="caution">
    <text evidence="10">The sequence shown here is derived from an EMBL/GenBank/DDBJ whole genome shotgun (WGS) entry which is preliminary data.</text>
</comment>
<feature type="transmembrane region" description="Helical" evidence="8">
    <location>
        <begin position="135"/>
        <end position="152"/>
    </location>
</feature>
<keyword evidence="2" id="KW-0813">Transport</keyword>
<sequence length="386" mass="40685">MSPQSAALRLGTYYAALFVAVGIHIPFWPLWLQSRGLSASEIGLVAAAGYLTRILASPVIGHLADHGGQRRLLMIRLALAAGVIWLLFPLMGGFLPILVLSVVAIFPFTGLVPLGDTLAMMVVGRHGLDYGRARLWGSLSFIAAATLLGKTLESWPVTALPWLMSGALLLTAAACFGLPDIKVPRHEDKPPSLRPVLLNPLFLLFLGTTALNQMAHTVYYAFATIHWKAAGLSDMVIGLLWSEGVVAEVILFAVSNRVVGRFGPAALLLAAALGGTVRWLILGTTAALPLVVLAQLLHAATFGCAHLGAIHFIARAVPPGLSARTQGIFAAMAIGLAPGLITPFSGRLYESLGGGSYLAMAGLSALSALLAWALMRHWTSGGRITK</sequence>
<reference evidence="10 11" key="1">
    <citation type="submission" date="2015-01" db="EMBL/GenBank/DDBJ databases">
        <title>Genome Sequence of Magnetospirillum magnetotacticum Strain MS-1.</title>
        <authorList>
            <person name="Marinov G.K."/>
            <person name="Smalley M.D."/>
            <person name="DeSalvo G."/>
        </authorList>
    </citation>
    <scope>NUCLEOTIDE SEQUENCE [LARGE SCALE GENOMIC DNA]</scope>
    <source>
        <strain evidence="10 11">MS-1</strain>
    </source>
</reference>
<evidence type="ECO:0000256" key="7">
    <source>
        <dbReference type="ARBA" id="ARBA00023136"/>
    </source>
</evidence>
<feature type="transmembrane region" description="Helical" evidence="8">
    <location>
        <begin position="12"/>
        <end position="30"/>
    </location>
</feature>
<evidence type="ECO:0000256" key="2">
    <source>
        <dbReference type="ARBA" id="ARBA00022448"/>
    </source>
</evidence>
<dbReference type="EMBL" id="JXSL01000027">
    <property type="protein sequence ID" value="KIL98967.1"/>
    <property type="molecule type" value="Genomic_DNA"/>
</dbReference>
<dbReference type="InterPro" id="IPR026032">
    <property type="entry name" value="HcaT-like"/>
</dbReference>
<evidence type="ECO:0000313" key="10">
    <source>
        <dbReference type="EMBL" id="KIL98967.1"/>
    </source>
</evidence>
<gene>
    <name evidence="10" type="ORF">CCC_02417</name>
</gene>
<accession>A0A0C2UBU7</accession>
<dbReference type="NCBIfam" id="NF037955">
    <property type="entry name" value="mfs"/>
    <property type="match status" value="1"/>
</dbReference>
<keyword evidence="7 8" id="KW-0472">Membrane</keyword>
<dbReference type="GO" id="GO:0030395">
    <property type="term" value="F:lactose binding"/>
    <property type="evidence" value="ECO:0007669"/>
    <property type="project" value="TreeGrafter"/>
</dbReference>
<protein>
    <submittedName>
        <fullName evidence="10">Putative 3-phenylpropionic acid transporter</fullName>
    </submittedName>
</protein>
<dbReference type="PANTHER" id="PTHR23522:SF10">
    <property type="entry name" value="3-PHENYLPROPIONIC ACID TRANSPORTER-RELATED"/>
    <property type="match status" value="1"/>
</dbReference>
<dbReference type="GO" id="GO:0015528">
    <property type="term" value="F:lactose:proton symporter activity"/>
    <property type="evidence" value="ECO:0007669"/>
    <property type="project" value="TreeGrafter"/>
</dbReference>
<feature type="transmembrane region" description="Helical" evidence="8">
    <location>
        <begin position="97"/>
        <end position="123"/>
    </location>
</feature>
<dbReference type="InterPro" id="IPR024989">
    <property type="entry name" value="MFS_assoc_dom"/>
</dbReference>
<feature type="transmembrane region" description="Helical" evidence="8">
    <location>
        <begin position="196"/>
        <end position="215"/>
    </location>
</feature>
<dbReference type="Proteomes" id="UP000031971">
    <property type="component" value="Unassembled WGS sequence"/>
</dbReference>